<name>A0A392T554_9FABA</name>
<feature type="non-terminal residue" evidence="1">
    <location>
        <position position="1"/>
    </location>
</feature>
<dbReference type="Proteomes" id="UP000265520">
    <property type="component" value="Unassembled WGS sequence"/>
</dbReference>
<dbReference type="AlphaFoldDB" id="A0A392T554"/>
<protein>
    <submittedName>
        <fullName evidence="1">Uncharacterized protein</fullName>
    </submittedName>
</protein>
<organism evidence="1 2">
    <name type="scientific">Trifolium medium</name>
    <dbReference type="NCBI Taxonomy" id="97028"/>
    <lineage>
        <taxon>Eukaryota</taxon>
        <taxon>Viridiplantae</taxon>
        <taxon>Streptophyta</taxon>
        <taxon>Embryophyta</taxon>
        <taxon>Tracheophyta</taxon>
        <taxon>Spermatophyta</taxon>
        <taxon>Magnoliopsida</taxon>
        <taxon>eudicotyledons</taxon>
        <taxon>Gunneridae</taxon>
        <taxon>Pentapetalae</taxon>
        <taxon>rosids</taxon>
        <taxon>fabids</taxon>
        <taxon>Fabales</taxon>
        <taxon>Fabaceae</taxon>
        <taxon>Papilionoideae</taxon>
        <taxon>50 kb inversion clade</taxon>
        <taxon>NPAAA clade</taxon>
        <taxon>Hologalegina</taxon>
        <taxon>IRL clade</taxon>
        <taxon>Trifolieae</taxon>
        <taxon>Trifolium</taxon>
    </lineage>
</organism>
<reference evidence="1 2" key="1">
    <citation type="journal article" date="2018" name="Front. Plant Sci.">
        <title>Red Clover (Trifolium pratense) and Zigzag Clover (T. medium) - A Picture of Genomic Similarities and Differences.</title>
        <authorList>
            <person name="Dluhosova J."/>
            <person name="Istvanek J."/>
            <person name="Nedelnik J."/>
            <person name="Repkova J."/>
        </authorList>
    </citation>
    <scope>NUCLEOTIDE SEQUENCE [LARGE SCALE GENOMIC DNA]</scope>
    <source>
        <strain evidence="2">cv. 10/8</strain>
        <tissue evidence="1">Leaf</tissue>
    </source>
</reference>
<sequence length="87" mass="9681">GFDFSVEFTLSPLLFRFDMADIVEEPGRHYHGSRTGLGWSRAPRDSLGNYAETGERTHNCRGEGRRAGRELGGFLPAGWDTRLLGVP</sequence>
<dbReference type="EMBL" id="LXQA010494144">
    <property type="protein sequence ID" value="MCI55306.1"/>
    <property type="molecule type" value="Genomic_DNA"/>
</dbReference>
<keyword evidence="2" id="KW-1185">Reference proteome</keyword>
<accession>A0A392T554</accession>
<evidence type="ECO:0000313" key="2">
    <source>
        <dbReference type="Proteomes" id="UP000265520"/>
    </source>
</evidence>
<comment type="caution">
    <text evidence="1">The sequence shown here is derived from an EMBL/GenBank/DDBJ whole genome shotgun (WGS) entry which is preliminary data.</text>
</comment>
<proteinExistence type="predicted"/>
<evidence type="ECO:0000313" key="1">
    <source>
        <dbReference type="EMBL" id="MCI55306.1"/>
    </source>
</evidence>